<sequence>MVKIYSAVQFDFLVIAGGRMELRHFNLRLPRYSSLLVSLIHKCMFNINTVHRPRWLRALKNVGWFQGINQQTPDVHANVYDYS</sequence>
<comment type="caution">
    <text evidence="1">The sequence shown here is derived from an EMBL/GenBank/DDBJ whole genome shotgun (WGS) entry which is preliminary data.</text>
</comment>
<keyword evidence="2" id="KW-1185">Reference proteome</keyword>
<gene>
    <name evidence="1" type="ORF">A0H81_01981</name>
</gene>
<evidence type="ECO:0000313" key="2">
    <source>
        <dbReference type="Proteomes" id="UP000092993"/>
    </source>
</evidence>
<evidence type="ECO:0000313" key="1">
    <source>
        <dbReference type="EMBL" id="OBZ78382.1"/>
    </source>
</evidence>
<dbReference type="AlphaFoldDB" id="A0A1C7MNG1"/>
<organism evidence="1 2">
    <name type="scientific">Grifola frondosa</name>
    <name type="common">Maitake</name>
    <name type="synonym">Polyporus frondosus</name>
    <dbReference type="NCBI Taxonomy" id="5627"/>
    <lineage>
        <taxon>Eukaryota</taxon>
        <taxon>Fungi</taxon>
        <taxon>Dikarya</taxon>
        <taxon>Basidiomycota</taxon>
        <taxon>Agaricomycotina</taxon>
        <taxon>Agaricomycetes</taxon>
        <taxon>Polyporales</taxon>
        <taxon>Grifolaceae</taxon>
        <taxon>Grifola</taxon>
    </lineage>
</organism>
<accession>A0A1C7MNG1</accession>
<name>A0A1C7MNG1_GRIFR</name>
<protein>
    <submittedName>
        <fullName evidence="1">Uncharacterized protein</fullName>
    </submittedName>
</protein>
<reference evidence="1 2" key="1">
    <citation type="submission" date="2016-03" db="EMBL/GenBank/DDBJ databases">
        <title>Whole genome sequencing of Grifola frondosa 9006-11.</title>
        <authorList>
            <person name="Min B."/>
            <person name="Park H."/>
            <person name="Kim J.-G."/>
            <person name="Cho H."/>
            <person name="Oh Y.-L."/>
            <person name="Kong W.-S."/>
            <person name="Choi I.-G."/>
        </authorList>
    </citation>
    <scope>NUCLEOTIDE SEQUENCE [LARGE SCALE GENOMIC DNA]</scope>
    <source>
        <strain evidence="1 2">9006-11</strain>
    </source>
</reference>
<dbReference type="EMBL" id="LUGG01000002">
    <property type="protein sequence ID" value="OBZ78382.1"/>
    <property type="molecule type" value="Genomic_DNA"/>
</dbReference>
<proteinExistence type="predicted"/>
<dbReference type="Proteomes" id="UP000092993">
    <property type="component" value="Unassembled WGS sequence"/>
</dbReference>